<evidence type="ECO:0000259" key="2">
    <source>
        <dbReference type="Pfam" id="PF08457"/>
    </source>
</evidence>
<dbReference type="EMBL" id="SBHS01000001">
    <property type="protein sequence ID" value="TWU78940.1"/>
    <property type="molecule type" value="Genomic_DNA"/>
</dbReference>
<dbReference type="STRING" id="1081105.A0A162HY89"/>
<sequence>MASMANVQPPTDDQDQNLVQAPGQNSSSQTQLTQEPYYSNEDIEILHSVVSSAQDEFDRSPFPKPLPAAVLFKAYDDILPTYGIDPDSDHHLSALVFRIGGEHGDRSLSSKFEAILKRMGILLEFSEHVTMSEHPSRLRSSTRSPSASRDKQAAVGLAKELAVIVSPEKNLNRSPEQAPFKSTTPENRNREQIINSREDLALDHVAISPPSDQLLSLREENDANTSRFEMMSAIGDRPAVPSTLADHGIALNSHQYAAQEKPKDTFQVNDVQPPATVPMENWNNAKQPYTNRSDPNTFENEFLGHRAARARQIYLASKVFNGWASETAKRLEREAVARRHMVRFRCFKNWTLAPDSKVPVARHLKAVSAVQKLRRAVLCYEDQLNVAASLISRGNVHKQAEHYLSCWCSCVLAIQFSKTLDRRMKSRVVECWLQRANTDMRFANGALERVSFHKNSHICAKWVKLTKYHVAKVAVTKQLSATLNAMKWLQEWRYQGEAQFRARACQRLLATDNAVRLFEVWNLGSRAQAFRWKCEYFAVRVVLDVWSAAAQLDVLQGATSQMYFGKKTATKLISRMRAHIRERWKLIQLGRRARWYIRATRLIQLFDLAARRHKHQARLVVRRYLMMRYTQVSSRRRERSFYVALRCWQSHADQISIVKRAKLDHQTKHEMDCKLATAKLWEEHTLQAEISHSTALDCRRERMLGRWRRGAFDDLQREADAWNLWSNERQRQSLKAWTISALQRSGQAHSAIMVRKRHNHENRNRALLFWKQRTSTKSVNMPDLQSPAWNSPLQGSRRTLTSLSRSRLLFRRFEDSQDLMSPLRTPSRSTGFSLPAARTLPLRLMDPLDEVNRESMNKDVDKVNDGNLGRSYMPAPGTTRSTTPPQALISRDTARATSTSAGHRGQPPSAKIVGAPRFLDNNSQLDSSTLANSVSKTAISKWYRRATGERNGVRANPSTPSVPHPQVA</sequence>
<dbReference type="OrthoDB" id="4939903at2759"/>
<name>A0A162HY89_METRR</name>
<feature type="compositionally biased region" description="Polar residues" evidence="1">
    <location>
        <begin position="172"/>
        <end position="186"/>
    </location>
</feature>
<evidence type="ECO:0000313" key="6">
    <source>
        <dbReference type="Proteomes" id="UP000317257"/>
    </source>
</evidence>
<dbReference type="EMBL" id="AZHC01000007">
    <property type="protein sequence ID" value="OAA46255.1"/>
    <property type="molecule type" value="Genomic_DNA"/>
</dbReference>
<keyword evidence="5" id="KW-1185">Reference proteome</keyword>
<feature type="compositionally biased region" description="Low complexity" evidence="1">
    <location>
        <begin position="138"/>
        <end position="147"/>
    </location>
</feature>
<dbReference type="OMA" id="YLMMRYT"/>
<protein>
    <submittedName>
        <fullName evidence="3">Centrin-binding protein Sfi1</fullName>
    </submittedName>
    <submittedName>
        <fullName evidence="4">Regulator of (H+)-ATPase in vacuolar membrane</fullName>
    </submittedName>
</protein>
<dbReference type="Pfam" id="PF08457">
    <property type="entry name" value="Sfi1"/>
    <property type="match status" value="1"/>
</dbReference>
<accession>A0A5C6GPK8</accession>
<reference evidence="3 5" key="1">
    <citation type="journal article" date="2016" name="Genome Biol. Evol.">
        <title>Divergent and convergent evolution of fungal pathogenicity.</title>
        <authorList>
            <person name="Shang Y."/>
            <person name="Xiao G."/>
            <person name="Zheng P."/>
            <person name="Cen K."/>
            <person name="Zhan S."/>
            <person name="Wang C."/>
        </authorList>
    </citation>
    <scope>NUCLEOTIDE SEQUENCE [LARGE SCALE GENOMIC DNA]</scope>
    <source>
        <strain evidence="3 5">RCEF 4871</strain>
    </source>
</reference>
<feature type="region of interest" description="Disordered" evidence="1">
    <location>
        <begin position="1"/>
        <end position="37"/>
    </location>
</feature>
<evidence type="ECO:0000256" key="1">
    <source>
        <dbReference type="SAM" id="MobiDB-lite"/>
    </source>
</evidence>
<proteinExistence type="predicted"/>
<reference evidence="4" key="3">
    <citation type="journal article" date="2019" name="Microbiol. Resour. Announc.">
        <title>Genome Sequence of Metarhizium rileyi, a Microbial Control Agent for Lepidoptera.</title>
        <authorList>
            <person name="Binneck E."/>
            <person name="Lastra C.C.L."/>
            <person name="Sosa-Gomez D.R."/>
        </authorList>
    </citation>
    <scope>NUCLEOTIDE SEQUENCE</scope>
    <source>
        <strain evidence="4">Cep018-CH2</strain>
    </source>
</reference>
<evidence type="ECO:0000313" key="5">
    <source>
        <dbReference type="Proteomes" id="UP000243498"/>
    </source>
</evidence>
<dbReference type="InterPro" id="IPR013665">
    <property type="entry name" value="Sfi1_dom"/>
</dbReference>
<dbReference type="Proteomes" id="UP000317257">
    <property type="component" value="Unassembled WGS sequence"/>
</dbReference>
<evidence type="ECO:0000313" key="4">
    <source>
        <dbReference type="EMBL" id="TWU78940.1"/>
    </source>
</evidence>
<feature type="region of interest" description="Disordered" evidence="1">
    <location>
        <begin position="132"/>
        <end position="152"/>
    </location>
</feature>
<dbReference type="Proteomes" id="UP000243498">
    <property type="component" value="Unassembled WGS sequence"/>
</dbReference>
<comment type="caution">
    <text evidence="3">The sequence shown here is derived from an EMBL/GenBank/DDBJ whole genome shotgun (WGS) entry which is preliminary data.</text>
</comment>
<evidence type="ECO:0000313" key="3">
    <source>
        <dbReference type="EMBL" id="OAA46255.1"/>
    </source>
</evidence>
<dbReference type="AlphaFoldDB" id="A0A162HY89"/>
<organism evidence="3 5">
    <name type="scientific">Metarhizium rileyi (strain RCEF 4871)</name>
    <name type="common">Nomuraea rileyi</name>
    <dbReference type="NCBI Taxonomy" id="1649241"/>
    <lineage>
        <taxon>Eukaryota</taxon>
        <taxon>Fungi</taxon>
        <taxon>Dikarya</taxon>
        <taxon>Ascomycota</taxon>
        <taxon>Pezizomycotina</taxon>
        <taxon>Sordariomycetes</taxon>
        <taxon>Hypocreomycetidae</taxon>
        <taxon>Hypocreales</taxon>
        <taxon>Clavicipitaceae</taxon>
        <taxon>Metarhizium</taxon>
    </lineage>
</organism>
<feature type="region of interest" description="Disordered" evidence="1">
    <location>
        <begin position="166"/>
        <end position="190"/>
    </location>
</feature>
<accession>A0A162HY89</accession>
<feature type="region of interest" description="Disordered" evidence="1">
    <location>
        <begin position="859"/>
        <end position="885"/>
    </location>
</feature>
<reference evidence="6" key="2">
    <citation type="submission" date="2018-12" db="EMBL/GenBank/DDBJ databases">
        <title>The complete genome of Metarhizium rileyi, a key fungal pathogen of Lepidoptera.</title>
        <authorList>
            <person name="Binneck E."/>
            <person name="Lastra C.C.L."/>
            <person name="Sosa-Gomez D.R."/>
        </authorList>
    </citation>
    <scope>NUCLEOTIDE SEQUENCE [LARGE SCALE GENOMIC DNA]</scope>
    <source>
        <strain evidence="6">Cep018-CH2</strain>
    </source>
</reference>
<feature type="domain" description="Sfi1 spindle body" evidence="2">
    <location>
        <begin position="304"/>
        <end position="527"/>
    </location>
</feature>
<gene>
    <name evidence="4" type="primary">RAV1_2</name>
    <name evidence="4" type="ORF">ED733_008018</name>
    <name evidence="3" type="ORF">NOR_03008</name>
</gene>
<feature type="region of interest" description="Disordered" evidence="1">
    <location>
        <begin position="948"/>
        <end position="968"/>
    </location>
</feature>